<comment type="caution">
    <text evidence="2">The sequence shown here is derived from an EMBL/GenBank/DDBJ whole genome shotgun (WGS) entry which is preliminary data.</text>
</comment>
<dbReference type="Proteomes" id="UP000245380">
    <property type="component" value="Unassembled WGS sequence"/>
</dbReference>
<dbReference type="InterPro" id="IPR003673">
    <property type="entry name" value="CoA-Trfase_fam_III"/>
</dbReference>
<dbReference type="RefSeq" id="WP_109430385.1">
    <property type="nucleotide sequence ID" value="NZ_MPDK01000008.1"/>
</dbReference>
<organism evidence="2 3">
    <name type="scientific">Sulfoacidibacillus thermotolerans</name>
    <name type="common">Acidibacillus sulfuroxidans</name>
    <dbReference type="NCBI Taxonomy" id="1765684"/>
    <lineage>
        <taxon>Bacteria</taxon>
        <taxon>Bacillati</taxon>
        <taxon>Bacillota</taxon>
        <taxon>Bacilli</taxon>
        <taxon>Bacillales</taxon>
        <taxon>Alicyclobacillaceae</taxon>
        <taxon>Sulfoacidibacillus</taxon>
    </lineage>
</organism>
<dbReference type="InterPro" id="IPR023606">
    <property type="entry name" value="CoA-Trfase_III_dom_1_sf"/>
</dbReference>
<dbReference type="GO" id="GO:0008410">
    <property type="term" value="F:CoA-transferase activity"/>
    <property type="evidence" value="ECO:0007669"/>
    <property type="project" value="TreeGrafter"/>
</dbReference>
<proteinExistence type="predicted"/>
<evidence type="ECO:0008006" key="4">
    <source>
        <dbReference type="Google" id="ProtNLM"/>
    </source>
</evidence>
<sequence length="382" mass="42435">MDHPLLGIRVLDFTQVLSGPFATMLLADAGADVVKVERPDRGDITRGWGPPFIHGESVYFAAFNRGKRSICLDLTNSEMSDVARRLSLKADVVIENLRMGVMERYGLGPDELLKEHPELIYVSIRSYPNYSSRALDSGLEVVLEAESGLMSITGSGNQAEPTRQGVAVIDMMTGMAVVARIYQALYMRAKTGKGEYLTISLEEISALMMTHPWLMYLQGETVYQASGSRHPNIAPYEVFQTKDQLLLLGAVDDAQFLRLATVLGHPEWAVKSDWTTNEKRVCDRDKLHQAIESQLISEGAEYWHTRFAHAKLPVGIVKSIEAAAEEWRDRQGPKLYAQHPVFGQLAWPVSPWRQQGGNVLAPPTLGNATQTVLSEWLGEQNG</sequence>
<accession>A0A2U3D993</accession>
<dbReference type="InterPro" id="IPR044855">
    <property type="entry name" value="CoA-Trfase_III_dom3_sf"/>
</dbReference>
<dbReference type="PANTHER" id="PTHR48207:SF3">
    <property type="entry name" value="SUCCINATE--HYDROXYMETHYLGLUTARATE COA-TRANSFERASE"/>
    <property type="match status" value="1"/>
</dbReference>
<dbReference type="InterPro" id="IPR050483">
    <property type="entry name" value="CoA-transferase_III_domain"/>
</dbReference>
<evidence type="ECO:0000256" key="1">
    <source>
        <dbReference type="ARBA" id="ARBA00022679"/>
    </source>
</evidence>
<dbReference type="SUPFAM" id="SSF89796">
    <property type="entry name" value="CoA-transferase family III (CaiB/BaiF)"/>
    <property type="match status" value="1"/>
</dbReference>
<evidence type="ECO:0000313" key="2">
    <source>
        <dbReference type="EMBL" id="PWI57850.1"/>
    </source>
</evidence>
<dbReference type="PANTHER" id="PTHR48207">
    <property type="entry name" value="SUCCINATE--HYDROXYMETHYLGLUTARATE COA-TRANSFERASE"/>
    <property type="match status" value="1"/>
</dbReference>
<gene>
    <name evidence="2" type="ORF">BM613_06610</name>
</gene>
<keyword evidence="3" id="KW-1185">Reference proteome</keyword>
<dbReference type="Gene3D" id="3.40.50.10540">
    <property type="entry name" value="Crotonobetainyl-coa:carnitine coa-transferase, domain 1"/>
    <property type="match status" value="1"/>
</dbReference>
<evidence type="ECO:0000313" key="3">
    <source>
        <dbReference type="Proteomes" id="UP000245380"/>
    </source>
</evidence>
<dbReference type="Pfam" id="PF02515">
    <property type="entry name" value="CoA_transf_3"/>
    <property type="match status" value="1"/>
</dbReference>
<dbReference type="Gene3D" id="3.30.1540.10">
    <property type="entry name" value="formyl-coa transferase, domain 3"/>
    <property type="match status" value="1"/>
</dbReference>
<dbReference type="AlphaFoldDB" id="A0A2U3D993"/>
<protein>
    <recommendedName>
        <fullName evidence="4">Carnitine dehydratase</fullName>
    </recommendedName>
</protein>
<reference evidence="2 3" key="1">
    <citation type="submission" date="2016-11" db="EMBL/GenBank/DDBJ databases">
        <title>Comparative genomics of Acidibacillus ferroxidans species.</title>
        <authorList>
            <person name="Oliveira G."/>
            <person name="Nunes G."/>
            <person name="Oliveira R."/>
            <person name="Araujo F."/>
            <person name="Salim A."/>
            <person name="Scholte L."/>
            <person name="Morais D."/>
            <person name="Nancucheo I."/>
            <person name="Johnson D.B."/>
            <person name="Grail B."/>
            <person name="Bittencourt J."/>
            <person name="Valadares R."/>
        </authorList>
    </citation>
    <scope>NUCLEOTIDE SEQUENCE [LARGE SCALE GENOMIC DNA]</scope>
    <source>
        <strain evidence="2 3">Y002</strain>
    </source>
</reference>
<dbReference type="OrthoDB" id="9797653at2"/>
<dbReference type="EMBL" id="MPDK01000008">
    <property type="protein sequence ID" value="PWI57850.1"/>
    <property type="molecule type" value="Genomic_DNA"/>
</dbReference>
<name>A0A2U3D993_SULT2</name>
<keyword evidence="1" id="KW-0808">Transferase</keyword>